<evidence type="ECO:0000256" key="2">
    <source>
        <dbReference type="SAM" id="SignalP"/>
    </source>
</evidence>
<keyword evidence="1" id="KW-0802">TPR repeat</keyword>
<feature type="repeat" description="TPR" evidence="1">
    <location>
        <begin position="111"/>
        <end position="144"/>
    </location>
</feature>
<dbReference type="Pfam" id="PF13432">
    <property type="entry name" value="TPR_16"/>
    <property type="match status" value="1"/>
</dbReference>
<comment type="caution">
    <text evidence="3">The sequence shown here is derived from an EMBL/GenBank/DDBJ whole genome shotgun (WGS) entry which is preliminary data.</text>
</comment>
<gene>
    <name evidence="3" type="ORF">RKA07_06535</name>
</gene>
<sequence>MIWVKKLNPALMLLLLLTGCAVGPERTTALDDAAVTAESEARLQEAFSEAVVLMENGDLEEARSRFEKMTAEHPERSGPIANLGLLAMQSGDMELARVRFEQVLALNPKHPVANNHLGVIARNAGDFSLAEKRYREALAANPEYLPALLNLAFLLDIYLGQPAQALPLYEQYKERAEEPDPRVKDWIFDAKNRI</sequence>
<keyword evidence="2" id="KW-0732">Signal</keyword>
<dbReference type="PROSITE" id="PS50005">
    <property type="entry name" value="TPR"/>
    <property type="match status" value="2"/>
</dbReference>
<accession>A0ABU2HHH1</accession>
<dbReference type="EMBL" id="JAVMBO010000007">
    <property type="protein sequence ID" value="MDS1309765.1"/>
    <property type="molecule type" value="Genomic_DNA"/>
</dbReference>
<protein>
    <submittedName>
        <fullName evidence="3">Tetratricopeptide repeat protein</fullName>
    </submittedName>
</protein>
<evidence type="ECO:0000313" key="3">
    <source>
        <dbReference type="EMBL" id="MDS1309765.1"/>
    </source>
</evidence>
<dbReference type="SMART" id="SM00028">
    <property type="entry name" value="TPR"/>
    <property type="match status" value="2"/>
</dbReference>
<dbReference type="PROSITE" id="PS51257">
    <property type="entry name" value="PROKAR_LIPOPROTEIN"/>
    <property type="match status" value="1"/>
</dbReference>
<feature type="chain" id="PRO_5046707288" evidence="2">
    <location>
        <begin position="22"/>
        <end position="194"/>
    </location>
</feature>
<dbReference type="PANTHER" id="PTHR44809">
    <property type="match status" value="1"/>
</dbReference>
<dbReference type="SUPFAM" id="SSF48452">
    <property type="entry name" value="TPR-like"/>
    <property type="match status" value="1"/>
</dbReference>
<dbReference type="RefSeq" id="WP_227714585.1">
    <property type="nucleotide sequence ID" value="NZ_JAVMBO010000007.1"/>
</dbReference>
<evidence type="ECO:0000256" key="1">
    <source>
        <dbReference type="PROSITE-ProRule" id="PRU00339"/>
    </source>
</evidence>
<proteinExistence type="predicted"/>
<evidence type="ECO:0000313" key="4">
    <source>
        <dbReference type="Proteomes" id="UP001267407"/>
    </source>
</evidence>
<dbReference type="Gene3D" id="1.25.40.10">
    <property type="entry name" value="Tetratricopeptide repeat domain"/>
    <property type="match status" value="1"/>
</dbReference>
<feature type="signal peptide" evidence="2">
    <location>
        <begin position="1"/>
        <end position="21"/>
    </location>
</feature>
<dbReference type="Proteomes" id="UP001267407">
    <property type="component" value="Unassembled WGS sequence"/>
</dbReference>
<organism evidence="3 4">
    <name type="scientific">Marinobacter xiaoshiensis</name>
    <dbReference type="NCBI Taxonomy" id="3073652"/>
    <lineage>
        <taxon>Bacteria</taxon>
        <taxon>Pseudomonadati</taxon>
        <taxon>Pseudomonadota</taxon>
        <taxon>Gammaproteobacteria</taxon>
        <taxon>Pseudomonadales</taxon>
        <taxon>Marinobacteraceae</taxon>
        <taxon>Marinobacter</taxon>
    </lineage>
</organism>
<dbReference type="InterPro" id="IPR052943">
    <property type="entry name" value="TMTC_O-mannosyl-trnsfr"/>
</dbReference>
<keyword evidence="4" id="KW-1185">Reference proteome</keyword>
<dbReference type="InterPro" id="IPR019734">
    <property type="entry name" value="TPR_rpt"/>
</dbReference>
<reference evidence="3" key="1">
    <citation type="submission" date="2023-09" db="EMBL/GenBank/DDBJ databases">
        <title>Marinobacter sediminicola sp. nov. and Marinobacter maritimum sp. nov., isolated from marine sediment.</title>
        <authorList>
            <person name="An J."/>
        </authorList>
    </citation>
    <scope>NUCLEOTIDE SEQUENCE</scope>
    <source>
        <strain evidence="3">F60267</strain>
    </source>
</reference>
<name>A0ABU2HHH1_9GAMM</name>
<dbReference type="PANTHER" id="PTHR44809:SF1">
    <property type="entry name" value="PROTEIN O-MANNOSYL-TRANSFERASE TMTC1"/>
    <property type="match status" value="1"/>
</dbReference>
<dbReference type="InterPro" id="IPR011990">
    <property type="entry name" value="TPR-like_helical_dom_sf"/>
</dbReference>
<feature type="repeat" description="TPR" evidence="1">
    <location>
        <begin position="77"/>
        <end position="110"/>
    </location>
</feature>